<evidence type="ECO:0000313" key="5">
    <source>
        <dbReference type="Proteomes" id="UP001241092"/>
    </source>
</evidence>
<evidence type="ECO:0000313" key="4">
    <source>
        <dbReference type="Proteomes" id="UP000465622"/>
    </source>
</evidence>
<feature type="region of interest" description="Disordered" evidence="1">
    <location>
        <begin position="1"/>
        <end position="26"/>
    </location>
</feature>
<gene>
    <name evidence="3" type="ORF">hbim_01031</name>
    <name evidence="2" type="ORF">MMAGJ_12440</name>
</gene>
<evidence type="ECO:0008006" key="6">
    <source>
        <dbReference type="Google" id="ProtNLM"/>
    </source>
</evidence>
<dbReference type="EMBL" id="AP022567">
    <property type="protein sequence ID" value="BBX31962.1"/>
    <property type="molecule type" value="Genomic_DNA"/>
</dbReference>
<keyword evidence="4" id="KW-1185">Reference proteome</keyword>
<dbReference type="EMBL" id="AP027452">
    <property type="protein sequence ID" value="BDY27114.1"/>
    <property type="molecule type" value="Genomic_DNA"/>
</dbReference>
<evidence type="ECO:0000256" key="1">
    <source>
        <dbReference type="SAM" id="MobiDB-lite"/>
    </source>
</evidence>
<organism evidence="3 5">
    <name type="scientific">Mycolicibacterium mageritense</name>
    <name type="common">Mycobacterium mageritense</name>
    <dbReference type="NCBI Taxonomy" id="53462"/>
    <lineage>
        <taxon>Bacteria</taxon>
        <taxon>Bacillati</taxon>
        <taxon>Actinomycetota</taxon>
        <taxon>Actinomycetes</taxon>
        <taxon>Mycobacteriales</taxon>
        <taxon>Mycobacteriaceae</taxon>
        <taxon>Mycolicibacterium</taxon>
    </lineage>
</organism>
<sequence>MSPAASPGGAGALPTRSEIEDWPTQHLDDAATQLRTLGSQSVLLFDEHRRGIAAPGGTTWAGDGKDAALNRAAADAAVVGRQRDVQAEAADIAENGGYDVRAAKREVLEAITAAEDDGFKVGEDLSVTDTKRVDVLEMAARRTAATEHAEDIRWFAERLVQADAFAGERLETKAAELEAIRFDGEGEGEGDGKGHGPAIHLVDNEIKLDPPPDPGLPQPPGGWSRDPVMEDAQRIAYGHAWQKHLSDFKGMTQDELAQLVHGMLTGDPRADPSLHVGAIPGRSSTAIYKDGILVIHDPLSGDGGTVYRPTGGFDEFLRLIGGAGGAAPIIGAPPNLPTTVPHPIENPVPAPAPHAPVALPPVLPADQSGLPPWLANPAPPATPVSPVGPLILPNTPLAPPSLGGDLGPGQVSAPAAAAGGLSLAALLGLLLLSPG</sequence>
<reference evidence="2" key="2">
    <citation type="submission" date="2020-02" db="EMBL/GenBank/DDBJ databases">
        <authorList>
            <person name="Matsumoto Y."/>
            <person name="Kinjo T."/>
            <person name="Motooka D."/>
            <person name="Nabeya D."/>
            <person name="Jung N."/>
            <person name="Uechi K."/>
            <person name="Horii T."/>
            <person name="Iida T."/>
            <person name="Fujita J."/>
            <person name="Nakamura S."/>
        </authorList>
    </citation>
    <scope>NUCLEOTIDE SEQUENCE</scope>
    <source>
        <strain evidence="2">JCM 12375</strain>
    </source>
</reference>
<dbReference type="Proteomes" id="UP000465622">
    <property type="component" value="Chromosome"/>
</dbReference>
<evidence type="ECO:0000313" key="2">
    <source>
        <dbReference type="EMBL" id="BBX31962.1"/>
    </source>
</evidence>
<accession>A0AAI8XJ49</accession>
<reference evidence="3" key="3">
    <citation type="submission" date="2023-03" db="EMBL/GenBank/DDBJ databases">
        <title>Draft genome sequence of a Mycolicibacterium mageritense strain H4_3_1 isolated from a hybrid biological-inorganic system reactor.</title>
        <authorList>
            <person name="Feng X."/>
            <person name="Kazama D."/>
            <person name="Sato K."/>
            <person name="Kobayashi H."/>
        </authorList>
    </citation>
    <scope>NUCLEOTIDE SEQUENCE</scope>
    <source>
        <strain evidence="3">H4_3_1</strain>
    </source>
</reference>
<dbReference type="AlphaFoldDB" id="A0AAI8XJ49"/>
<evidence type="ECO:0000313" key="3">
    <source>
        <dbReference type="EMBL" id="BDY27114.1"/>
    </source>
</evidence>
<reference evidence="2 4" key="1">
    <citation type="journal article" date="2019" name="Emerg. Microbes Infect.">
        <title>Comprehensive subspecies identification of 175 nontuberculous mycobacteria species based on 7547 genomic profiles.</title>
        <authorList>
            <person name="Matsumoto Y."/>
            <person name="Kinjo T."/>
            <person name="Motooka D."/>
            <person name="Nabeya D."/>
            <person name="Jung N."/>
            <person name="Uechi K."/>
            <person name="Horii T."/>
            <person name="Iida T."/>
            <person name="Fujita J."/>
            <person name="Nakamura S."/>
        </authorList>
    </citation>
    <scope>NUCLEOTIDE SEQUENCE [LARGE SCALE GENOMIC DNA]</scope>
    <source>
        <strain evidence="2 4">JCM 12375</strain>
    </source>
</reference>
<name>A0AAI8XJ49_MYCME</name>
<proteinExistence type="predicted"/>
<dbReference type="Proteomes" id="UP001241092">
    <property type="component" value="Chromosome"/>
</dbReference>
<dbReference type="RefSeq" id="WP_063835123.1">
    <property type="nucleotide sequence ID" value="NZ_AP022567.1"/>
</dbReference>
<protein>
    <recommendedName>
        <fullName evidence="6">Transmembrane protein</fullName>
    </recommendedName>
</protein>